<comment type="caution">
    <text evidence="1">The sequence shown here is derived from an EMBL/GenBank/DDBJ whole genome shotgun (WGS) entry which is preliminary data.</text>
</comment>
<sequence>MERLNHTEHHAQLLALTHVSSQISPLLDVLDETNSVILPEVMAETSDPSATIEQLYQYWQTHYPEAGRATGKLAPGQC</sequence>
<gene>
    <name evidence="1" type="ORF">JCM19240_6184</name>
</gene>
<reference evidence="1 2" key="2">
    <citation type="submission" date="2014-09" db="EMBL/GenBank/DDBJ databases">
        <authorList>
            <consortium name="NBRP consortium"/>
            <person name="Sawabe T."/>
            <person name="Meirelles P."/>
            <person name="Nakanishi M."/>
            <person name="Sayaka M."/>
            <person name="Hattori M."/>
            <person name="Ohkuma M."/>
        </authorList>
    </citation>
    <scope>NUCLEOTIDE SEQUENCE [LARGE SCALE GENOMIC DNA]</scope>
    <source>
        <strain evidence="1 2">JCM 19240</strain>
    </source>
</reference>
<evidence type="ECO:0000313" key="1">
    <source>
        <dbReference type="EMBL" id="GAL32752.1"/>
    </source>
</evidence>
<reference evidence="1 2" key="1">
    <citation type="submission" date="2014-09" db="EMBL/GenBank/DDBJ databases">
        <title>Vibrio maritimus JCM 19240. (C210) whole genome shotgun sequence.</title>
        <authorList>
            <person name="Sawabe T."/>
            <person name="Meirelles P."/>
            <person name="Nakanishi M."/>
            <person name="Sayaka M."/>
            <person name="Hattori M."/>
            <person name="Ohkuma M."/>
        </authorList>
    </citation>
    <scope>NUCLEOTIDE SEQUENCE [LARGE SCALE GENOMIC DNA]</scope>
    <source>
        <strain evidence="1 2">JCM 19240</strain>
    </source>
</reference>
<dbReference type="EMBL" id="BBMT01000002">
    <property type="protein sequence ID" value="GAL32752.1"/>
    <property type="molecule type" value="Genomic_DNA"/>
</dbReference>
<dbReference type="AlphaFoldDB" id="A0A090TNE0"/>
<proteinExistence type="predicted"/>
<dbReference type="OrthoDB" id="7942745at2"/>
<accession>A0A090TNE0</accession>
<name>A0A090TNE0_9VIBR</name>
<keyword evidence="2" id="KW-1185">Reference proteome</keyword>
<organism evidence="1 2">
    <name type="scientific">Vibrio maritimus</name>
    <dbReference type="NCBI Taxonomy" id="990268"/>
    <lineage>
        <taxon>Bacteria</taxon>
        <taxon>Pseudomonadati</taxon>
        <taxon>Pseudomonadota</taxon>
        <taxon>Gammaproteobacteria</taxon>
        <taxon>Vibrionales</taxon>
        <taxon>Vibrionaceae</taxon>
        <taxon>Vibrio</taxon>
    </lineage>
</organism>
<dbReference type="Proteomes" id="UP000029224">
    <property type="component" value="Unassembled WGS sequence"/>
</dbReference>
<protein>
    <submittedName>
        <fullName evidence="1">Uncharacterized protein</fullName>
    </submittedName>
</protein>
<evidence type="ECO:0000313" key="2">
    <source>
        <dbReference type="Proteomes" id="UP000029224"/>
    </source>
</evidence>